<keyword evidence="3" id="KW-0238">DNA-binding</keyword>
<evidence type="ECO:0000259" key="5">
    <source>
        <dbReference type="PROSITE" id="PS50931"/>
    </source>
</evidence>
<keyword evidence="7" id="KW-1185">Reference proteome</keyword>
<keyword evidence="4" id="KW-0804">Transcription</keyword>
<dbReference type="SUPFAM" id="SSF46785">
    <property type="entry name" value="Winged helix' DNA-binding domain"/>
    <property type="match status" value="1"/>
</dbReference>
<dbReference type="InterPro" id="IPR005119">
    <property type="entry name" value="LysR_subst-bd"/>
</dbReference>
<evidence type="ECO:0000256" key="1">
    <source>
        <dbReference type="ARBA" id="ARBA00009437"/>
    </source>
</evidence>
<dbReference type="InterPro" id="IPR000847">
    <property type="entry name" value="LysR_HTH_N"/>
</dbReference>
<gene>
    <name evidence="6" type="ORF">HUK68_09400</name>
</gene>
<dbReference type="InterPro" id="IPR050950">
    <property type="entry name" value="HTH-type_LysR_regulators"/>
</dbReference>
<dbReference type="AlphaFoldDB" id="A0A6N1X5M7"/>
<sequence length="297" mass="32471">MKIDTLTVQLALAVAEEGSISRAADKLQLAVAAASKRLTDLERQLGTPLFKRVPHGVKVTESGTKLLAHIRQIDSLIARLGDDAHAMREGQDGRIIIGAPKAAIIEFLARDMARVQQKYPHITLQIIEENSKIIQQLLRDKVIDIGIYEKKSGFIDMEKFDYRSGELVAVYSHAHFSFGRAPLEADQLLDCPLVSLGQGSAVLASLQRLQQSRGRALGRQFTVSGFDTMLALVRHGLGVGLMPPAVLDSLHPEPGIGRVELAGDWHHRSYVLSSVAGRAQEQTLRNVVAELLRPASS</sequence>
<feature type="domain" description="HTH lysR-type" evidence="5">
    <location>
        <begin position="1"/>
        <end position="60"/>
    </location>
</feature>
<organism evidence="6 7">
    <name type="scientific">Comamonas antarctica</name>
    <dbReference type="NCBI Taxonomy" id="2743470"/>
    <lineage>
        <taxon>Bacteria</taxon>
        <taxon>Pseudomonadati</taxon>
        <taxon>Pseudomonadota</taxon>
        <taxon>Betaproteobacteria</taxon>
        <taxon>Burkholderiales</taxon>
        <taxon>Comamonadaceae</taxon>
        <taxon>Comamonas</taxon>
    </lineage>
</organism>
<dbReference type="GO" id="GO:0003677">
    <property type="term" value="F:DNA binding"/>
    <property type="evidence" value="ECO:0007669"/>
    <property type="project" value="UniProtKB-KW"/>
</dbReference>
<dbReference type="PANTHER" id="PTHR30419">
    <property type="entry name" value="HTH-TYPE TRANSCRIPTIONAL REGULATOR YBHD"/>
    <property type="match status" value="1"/>
</dbReference>
<dbReference type="Pfam" id="PF03466">
    <property type="entry name" value="LysR_substrate"/>
    <property type="match status" value="1"/>
</dbReference>
<protein>
    <submittedName>
        <fullName evidence="6">LysR family transcriptional regulator</fullName>
    </submittedName>
</protein>
<evidence type="ECO:0000313" key="6">
    <source>
        <dbReference type="EMBL" id="QKV53085.1"/>
    </source>
</evidence>
<dbReference type="SUPFAM" id="SSF53850">
    <property type="entry name" value="Periplasmic binding protein-like II"/>
    <property type="match status" value="1"/>
</dbReference>
<name>A0A6N1X5M7_9BURK</name>
<evidence type="ECO:0000256" key="4">
    <source>
        <dbReference type="ARBA" id="ARBA00023163"/>
    </source>
</evidence>
<evidence type="ECO:0000256" key="2">
    <source>
        <dbReference type="ARBA" id="ARBA00023015"/>
    </source>
</evidence>
<dbReference type="Proteomes" id="UP000509579">
    <property type="component" value="Chromosome"/>
</dbReference>
<dbReference type="EMBL" id="CP054840">
    <property type="protein sequence ID" value="QKV53085.1"/>
    <property type="molecule type" value="Genomic_DNA"/>
</dbReference>
<dbReference type="PANTHER" id="PTHR30419:SF2">
    <property type="entry name" value="LYSR FAMILY TRANSCRIPTIONAL REGULATOR"/>
    <property type="match status" value="1"/>
</dbReference>
<dbReference type="Gene3D" id="3.40.190.290">
    <property type="match status" value="1"/>
</dbReference>
<dbReference type="InterPro" id="IPR036390">
    <property type="entry name" value="WH_DNA-bd_sf"/>
</dbReference>
<dbReference type="RefSeq" id="WP_175503962.1">
    <property type="nucleotide sequence ID" value="NZ_CAURQT010000004.1"/>
</dbReference>
<dbReference type="KEGG" id="aant:HUK68_09400"/>
<dbReference type="PROSITE" id="PS50931">
    <property type="entry name" value="HTH_LYSR"/>
    <property type="match status" value="1"/>
</dbReference>
<accession>A0A6N1X5M7</accession>
<reference evidence="6 7" key="1">
    <citation type="submission" date="2020-06" db="EMBL/GenBank/DDBJ databases">
        <title>Acidovorax antarctica sp. nov., isolated from Corinth ice sheet soil, Antarctic Fields Peninsula.</title>
        <authorList>
            <person name="Xu Q."/>
            <person name="Peng F."/>
        </authorList>
    </citation>
    <scope>NUCLEOTIDE SEQUENCE [LARGE SCALE GENOMIC DNA]</scope>
    <source>
        <strain evidence="6 7">16-35-5</strain>
    </source>
</reference>
<evidence type="ECO:0000313" key="7">
    <source>
        <dbReference type="Proteomes" id="UP000509579"/>
    </source>
</evidence>
<evidence type="ECO:0000256" key="3">
    <source>
        <dbReference type="ARBA" id="ARBA00023125"/>
    </source>
</evidence>
<comment type="similarity">
    <text evidence="1">Belongs to the LysR transcriptional regulatory family.</text>
</comment>
<dbReference type="Gene3D" id="1.10.10.10">
    <property type="entry name" value="Winged helix-like DNA-binding domain superfamily/Winged helix DNA-binding domain"/>
    <property type="match status" value="1"/>
</dbReference>
<dbReference type="GO" id="GO:0005829">
    <property type="term" value="C:cytosol"/>
    <property type="evidence" value="ECO:0007669"/>
    <property type="project" value="TreeGrafter"/>
</dbReference>
<dbReference type="InterPro" id="IPR036388">
    <property type="entry name" value="WH-like_DNA-bd_sf"/>
</dbReference>
<dbReference type="GO" id="GO:0003700">
    <property type="term" value="F:DNA-binding transcription factor activity"/>
    <property type="evidence" value="ECO:0007669"/>
    <property type="project" value="InterPro"/>
</dbReference>
<proteinExistence type="inferred from homology"/>
<keyword evidence="2" id="KW-0805">Transcription regulation</keyword>
<dbReference type="Pfam" id="PF00126">
    <property type="entry name" value="HTH_1"/>
    <property type="match status" value="1"/>
</dbReference>